<evidence type="ECO:0000313" key="1">
    <source>
        <dbReference type="EMBL" id="OGH00210.1"/>
    </source>
</evidence>
<name>A0A1F6GQ11_9PROT</name>
<evidence type="ECO:0000313" key="2">
    <source>
        <dbReference type="Proteomes" id="UP000177583"/>
    </source>
</evidence>
<dbReference type="AlphaFoldDB" id="A0A1F6GQ11"/>
<proteinExistence type="predicted"/>
<dbReference type="GO" id="GO:0006450">
    <property type="term" value="P:regulation of translational fidelity"/>
    <property type="evidence" value="ECO:0007669"/>
    <property type="project" value="InterPro"/>
</dbReference>
<evidence type="ECO:0008006" key="3">
    <source>
        <dbReference type="Google" id="ProtNLM"/>
    </source>
</evidence>
<dbReference type="Proteomes" id="UP000177583">
    <property type="component" value="Unassembled WGS sequence"/>
</dbReference>
<comment type="caution">
    <text evidence="1">The sequence shown here is derived from an EMBL/GenBank/DDBJ whole genome shotgun (WGS) entry which is preliminary data.</text>
</comment>
<reference evidence="1 2" key="1">
    <citation type="journal article" date="2016" name="Nat. Commun.">
        <title>Thousands of microbial genomes shed light on interconnected biogeochemical processes in an aquifer system.</title>
        <authorList>
            <person name="Anantharaman K."/>
            <person name="Brown C.T."/>
            <person name="Hug L.A."/>
            <person name="Sharon I."/>
            <person name="Castelle C.J."/>
            <person name="Probst A.J."/>
            <person name="Thomas B.C."/>
            <person name="Singh A."/>
            <person name="Wilkins M.J."/>
            <person name="Karaoz U."/>
            <person name="Brodie E.L."/>
            <person name="Williams K.H."/>
            <person name="Hubbard S.S."/>
            <person name="Banfield J.F."/>
        </authorList>
    </citation>
    <scope>NUCLEOTIDE SEQUENCE [LARGE SCALE GENOMIC DNA]</scope>
</reference>
<dbReference type="SUPFAM" id="SSF141000">
    <property type="entry name" value="Glu-tRNAGln amidotransferase C subunit"/>
    <property type="match status" value="1"/>
</dbReference>
<accession>A0A1F6GQ11</accession>
<dbReference type="EMBL" id="MFNF01000048">
    <property type="protein sequence ID" value="OGH00210.1"/>
    <property type="molecule type" value="Genomic_DNA"/>
</dbReference>
<organism evidence="1 2">
    <name type="scientific">Candidatus Lambdaproteobacteria bacterium RIFOXYD2_FULL_56_26</name>
    <dbReference type="NCBI Taxonomy" id="1817773"/>
    <lineage>
        <taxon>Bacteria</taxon>
        <taxon>Pseudomonadati</taxon>
        <taxon>Pseudomonadota</taxon>
        <taxon>Candidatus Lambdaproteobacteria</taxon>
    </lineage>
</organism>
<protein>
    <recommendedName>
        <fullName evidence="3">Aspartyl/glutamyl-tRNA(Asn/Gln) amidotransferase subunit C</fullName>
    </recommendedName>
</protein>
<sequence>MNPEIDVQKVAKLARLKLTAEEEVVVGERFKKVLGYVSLISELALDQEGDQRDETHLAPFREDVARPSGIRPEDFSAHTENGFFKVPSVIE</sequence>
<gene>
    <name evidence="1" type="ORF">A2557_05625</name>
</gene>
<dbReference type="Gene3D" id="1.10.20.60">
    <property type="entry name" value="Glu-tRNAGln amidotransferase C subunit, N-terminal domain"/>
    <property type="match status" value="1"/>
</dbReference>
<dbReference type="InterPro" id="IPR036113">
    <property type="entry name" value="Asp/Glu-ADT_sf_sub_c"/>
</dbReference>